<evidence type="ECO:0000313" key="3">
    <source>
        <dbReference type="EMBL" id="TKS53059.1"/>
    </source>
</evidence>
<accession>A0A4Z1RG38</accession>
<dbReference type="AlphaFoldDB" id="A0A4Z1RG38"/>
<comment type="caution">
    <text evidence="3">The sequence shown here is derived from an EMBL/GenBank/DDBJ whole genome shotgun (WGS) entry which is preliminary data.</text>
</comment>
<feature type="chain" id="PRO_5043478748" evidence="2">
    <location>
        <begin position="27"/>
        <end position="260"/>
    </location>
</feature>
<dbReference type="RefSeq" id="WP_134675179.1">
    <property type="nucleotide sequence ID" value="NZ_CP039383.2"/>
</dbReference>
<evidence type="ECO:0000256" key="2">
    <source>
        <dbReference type="SAM" id="SignalP"/>
    </source>
</evidence>
<feature type="region of interest" description="Disordered" evidence="1">
    <location>
        <begin position="52"/>
        <end position="88"/>
    </location>
</feature>
<reference evidence="3 4" key="1">
    <citation type="submission" date="2019-01" db="EMBL/GenBank/DDBJ databases">
        <authorList>
            <person name="Zhang S."/>
        </authorList>
    </citation>
    <scope>NUCLEOTIDE SEQUENCE [LARGE SCALE GENOMIC DNA]</scope>
    <source>
        <strain evidence="3 4">1626</strain>
    </source>
</reference>
<proteinExistence type="predicted"/>
<feature type="compositionally biased region" description="Pro residues" evidence="1">
    <location>
        <begin position="64"/>
        <end position="83"/>
    </location>
</feature>
<dbReference type="Proteomes" id="UP000298681">
    <property type="component" value="Unassembled WGS sequence"/>
</dbReference>
<name>A0A4Z1RG38_9GAMM</name>
<protein>
    <submittedName>
        <fullName evidence="3">DUF4124 domain-containing protein</fullName>
    </submittedName>
</protein>
<evidence type="ECO:0000256" key="1">
    <source>
        <dbReference type="SAM" id="MobiDB-lite"/>
    </source>
</evidence>
<organism evidence="3 4">
    <name type="scientific">Luteimonas yindakuii</name>
    <dbReference type="NCBI Taxonomy" id="2565782"/>
    <lineage>
        <taxon>Bacteria</taxon>
        <taxon>Pseudomonadati</taxon>
        <taxon>Pseudomonadota</taxon>
        <taxon>Gammaproteobacteria</taxon>
        <taxon>Lysobacterales</taxon>
        <taxon>Lysobacteraceae</taxon>
        <taxon>Luteimonas</taxon>
    </lineage>
</organism>
<keyword evidence="4" id="KW-1185">Reference proteome</keyword>
<feature type="region of interest" description="Disordered" evidence="1">
    <location>
        <begin position="136"/>
        <end position="199"/>
    </location>
</feature>
<gene>
    <name evidence="3" type="ORF">E4582_12730</name>
</gene>
<feature type="compositionally biased region" description="Polar residues" evidence="1">
    <location>
        <begin position="160"/>
        <end position="169"/>
    </location>
</feature>
<keyword evidence="2" id="KW-0732">Signal</keyword>
<evidence type="ECO:0000313" key="4">
    <source>
        <dbReference type="Proteomes" id="UP000298681"/>
    </source>
</evidence>
<feature type="signal peptide" evidence="2">
    <location>
        <begin position="1"/>
        <end position="26"/>
    </location>
</feature>
<dbReference type="EMBL" id="SPUH01000002">
    <property type="protein sequence ID" value="TKS53059.1"/>
    <property type="molecule type" value="Genomic_DNA"/>
</dbReference>
<sequence>MDRDPPRAFAAALLAFALAAGPVAPARGEVTLYRCTDASGTVTVQDTPCVAGTRQEVRTMQRPQDPPPGSRTPPPAQAPPATPPARSVQTIVMRTPQPMYECMTPDGDRYTSDTGDGNPRFVPLWTLGVPYHGAGHGPITPPTIRDRPVASPPRGGLSTAPVNNISIPSARNVPQPPPPPPRRPPPGHGHERGHGYGYGGGGTWIRDSCTALPAAEVCARLRERRETIRRQAFNAQESERRTLRTEERTLNARLAEDCGL</sequence>
<dbReference type="OrthoDB" id="5974779at2"/>
<feature type="compositionally biased region" description="Pro residues" evidence="1">
    <location>
        <begin position="174"/>
        <end position="187"/>
    </location>
</feature>